<gene>
    <name evidence="7" type="ORF">G6F51_006530</name>
</gene>
<evidence type="ECO:0000313" key="8">
    <source>
        <dbReference type="Proteomes" id="UP000717996"/>
    </source>
</evidence>
<dbReference type="InterPro" id="IPR011011">
    <property type="entry name" value="Znf_FYVE_PHD"/>
</dbReference>
<feature type="region of interest" description="Disordered" evidence="5">
    <location>
        <begin position="489"/>
        <end position="519"/>
    </location>
</feature>
<dbReference type="InterPro" id="IPR046341">
    <property type="entry name" value="SET_dom_sf"/>
</dbReference>
<feature type="compositionally biased region" description="Basic and acidic residues" evidence="5">
    <location>
        <begin position="551"/>
        <end position="565"/>
    </location>
</feature>
<evidence type="ECO:0000256" key="4">
    <source>
        <dbReference type="ARBA" id="ARBA00022853"/>
    </source>
</evidence>
<dbReference type="PANTHER" id="PTHR46462:SF3">
    <property type="entry name" value="UPSET, ISOFORM A"/>
    <property type="match status" value="1"/>
</dbReference>
<keyword evidence="4" id="KW-0156">Chromatin regulator</keyword>
<dbReference type="GO" id="GO:0070210">
    <property type="term" value="C:Rpd3L-Expanded complex"/>
    <property type="evidence" value="ECO:0007669"/>
    <property type="project" value="TreeGrafter"/>
</dbReference>
<dbReference type="Gene3D" id="2.170.270.10">
    <property type="entry name" value="SET domain"/>
    <property type="match status" value="1"/>
</dbReference>
<feature type="compositionally biased region" description="Acidic residues" evidence="5">
    <location>
        <begin position="112"/>
        <end position="122"/>
    </location>
</feature>
<evidence type="ECO:0000256" key="5">
    <source>
        <dbReference type="SAM" id="MobiDB-lite"/>
    </source>
</evidence>
<sequence>MSRLKSKYSNLLKDQTPFSSSEEEEEEEVDIDDQYDSGVIRCICDDPSDDGFTIQCEHCLDWQHASCVNVKRNKIPKHYLCNRCSRLIKKKRPAVEQHQKELKVERKKKRDEEEEEEEEEMVDNATMNQKGYVHTSRCIIRQRAVANIFKEVRQYWFQLNKLKTPVTLDAAIVKGLESLMIMESNLLIPSIPKVSVKPIKRSMRGSYNEKIPLKGVFADIHIPEDRYLMEVTGEVKLKSEYKSNNHFSLLGTPLRHIFFYRSLDACIDAREFGNEARFIRRSCQPNSEIKSIILPNDNDDIIIHMGIYTTEELDKGEEVTIGWNWQRGLLIHQKYQEFLKKNTNDEPKRKPESTEVRNTLRRVIKLLETQYGECGCEDKEECFIEYIKEEIESESEPKPKRKRPGRPRLSESKPLTASSSDDEQKLSTKKRMLSSEPLVVASKRTFTDYRSKLDSSTTETLEYEVNAIQARELHGKKRWLQLYLSEQREKEKMTTAEPRPMDTTNDYSSDASSESTLPLNDDTREIAASSSSTANNKIELKSECKIEMEKEKVVEQEKEQIKDSVEDSNVTTENKPATTRVKLSIQEYLSMRRNLPTN</sequence>
<dbReference type="Gene3D" id="3.30.40.10">
    <property type="entry name" value="Zinc/RING finger domain, C3HC4 (zinc finger)"/>
    <property type="match status" value="1"/>
</dbReference>
<evidence type="ECO:0000313" key="7">
    <source>
        <dbReference type="EMBL" id="KAG1543669.1"/>
    </source>
</evidence>
<name>A0A9P6YAT7_RHIOR</name>
<dbReference type="InterPro" id="IPR019786">
    <property type="entry name" value="Zinc_finger_PHD-type_CS"/>
</dbReference>
<reference evidence="7" key="1">
    <citation type="journal article" date="2020" name="Microb. Genom.">
        <title>Genetic diversity of clinical and environmental Mucorales isolates obtained from an investigation of mucormycosis cases among solid organ transplant recipients.</title>
        <authorList>
            <person name="Nguyen M.H."/>
            <person name="Kaul D."/>
            <person name="Muto C."/>
            <person name="Cheng S.J."/>
            <person name="Richter R.A."/>
            <person name="Bruno V.M."/>
            <person name="Liu G."/>
            <person name="Beyhan S."/>
            <person name="Sundermann A.J."/>
            <person name="Mounaud S."/>
            <person name="Pasculle A.W."/>
            <person name="Nierman W.C."/>
            <person name="Driscoll E."/>
            <person name="Cumbie R."/>
            <person name="Clancy C.J."/>
            <person name="Dupont C.L."/>
        </authorList>
    </citation>
    <scope>NUCLEOTIDE SEQUENCE</scope>
    <source>
        <strain evidence="7">GL16</strain>
    </source>
</reference>
<evidence type="ECO:0000259" key="6">
    <source>
        <dbReference type="PROSITE" id="PS50280"/>
    </source>
</evidence>
<evidence type="ECO:0000256" key="3">
    <source>
        <dbReference type="ARBA" id="ARBA00022833"/>
    </source>
</evidence>
<dbReference type="PROSITE" id="PS50280">
    <property type="entry name" value="SET"/>
    <property type="match status" value="1"/>
</dbReference>
<feature type="compositionally biased region" description="Acidic residues" evidence="5">
    <location>
        <begin position="21"/>
        <end position="32"/>
    </location>
</feature>
<dbReference type="CDD" id="cd15550">
    <property type="entry name" value="PHD_MLL5"/>
    <property type="match status" value="1"/>
</dbReference>
<comment type="caution">
    <text evidence="7">The sequence shown here is derived from an EMBL/GenBank/DDBJ whole genome shotgun (WGS) entry which is preliminary data.</text>
</comment>
<evidence type="ECO:0000256" key="1">
    <source>
        <dbReference type="ARBA" id="ARBA00022723"/>
    </source>
</evidence>
<feature type="region of interest" description="Disordered" evidence="5">
    <location>
        <begin position="393"/>
        <end position="434"/>
    </location>
</feature>
<keyword evidence="2" id="KW-0863">Zinc-finger</keyword>
<dbReference type="Proteomes" id="UP000717996">
    <property type="component" value="Unassembled WGS sequence"/>
</dbReference>
<dbReference type="SUPFAM" id="SSF82199">
    <property type="entry name" value="SET domain"/>
    <property type="match status" value="1"/>
</dbReference>
<dbReference type="SUPFAM" id="SSF57903">
    <property type="entry name" value="FYVE/PHD zinc finger"/>
    <property type="match status" value="1"/>
</dbReference>
<dbReference type="Pfam" id="PF20826">
    <property type="entry name" value="PHD_5"/>
    <property type="match status" value="1"/>
</dbReference>
<dbReference type="SMART" id="SM00249">
    <property type="entry name" value="PHD"/>
    <property type="match status" value="1"/>
</dbReference>
<dbReference type="EMBL" id="JAANIT010000896">
    <property type="protein sequence ID" value="KAG1543669.1"/>
    <property type="molecule type" value="Genomic_DNA"/>
</dbReference>
<feature type="region of interest" description="Disordered" evidence="5">
    <location>
        <begin position="1"/>
        <end position="32"/>
    </location>
</feature>
<dbReference type="InterPro" id="IPR013083">
    <property type="entry name" value="Znf_RING/FYVE/PHD"/>
</dbReference>
<organism evidence="7 8">
    <name type="scientific">Rhizopus oryzae</name>
    <name type="common">Mucormycosis agent</name>
    <name type="synonym">Rhizopus arrhizus var. delemar</name>
    <dbReference type="NCBI Taxonomy" id="64495"/>
    <lineage>
        <taxon>Eukaryota</taxon>
        <taxon>Fungi</taxon>
        <taxon>Fungi incertae sedis</taxon>
        <taxon>Mucoromycota</taxon>
        <taxon>Mucoromycotina</taxon>
        <taxon>Mucoromycetes</taxon>
        <taxon>Mucorales</taxon>
        <taxon>Mucorineae</taxon>
        <taxon>Rhizopodaceae</taxon>
        <taxon>Rhizopus</taxon>
    </lineage>
</organism>
<dbReference type="GO" id="GO:0008270">
    <property type="term" value="F:zinc ion binding"/>
    <property type="evidence" value="ECO:0007669"/>
    <property type="project" value="UniProtKB-KW"/>
</dbReference>
<dbReference type="PROSITE" id="PS01359">
    <property type="entry name" value="ZF_PHD_1"/>
    <property type="match status" value="1"/>
</dbReference>
<feature type="region of interest" description="Disordered" evidence="5">
    <location>
        <begin position="551"/>
        <end position="578"/>
    </location>
</feature>
<feature type="compositionally biased region" description="Polar residues" evidence="5">
    <location>
        <begin position="567"/>
        <end position="577"/>
    </location>
</feature>
<dbReference type="OrthoDB" id="79252at2759"/>
<dbReference type="GO" id="GO:0034967">
    <property type="term" value="C:Set3 complex"/>
    <property type="evidence" value="ECO:0007669"/>
    <property type="project" value="TreeGrafter"/>
</dbReference>
<accession>A0A9P6YAT7</accession>
<evidence type="ECO:0000256" key="2">
    <source>
        <dbReference type="ARBA" id="ARBA00022771"/>
    </source>
</evidence>
<protein>
    <recommendedName>
        <fullName evidence="6">SET domain-containing protein</fullName>
    </recommendedName>
</protein>
<dbReference type="GO" id="GO:0006355">
    <property type="term" value="P:regulation of DNA-templated transcription"/>
    <property type="evidence" value="ECO:0007669"/>
    <property type="project" value="TreeGrafter"/>
</dbReference>
<keyword evidence="1" id="KW-0479">Metal-binding</keyword>
<dbReference type="InterPro" id="IPR001965">
    <property type="entry name" value="Znf_PHD"/>
</dbReference>
<feature type="region of interest" description="Disordered" evidence="5">
    <location>
        <begin position="95"/>
        <end position="123"/>
    </location>
</feature>
<dbReference type="AlphaFoldDB" id="A0A9P6YAT7"/>
<dbReference type="InterPro" id="IPR001214">
    <property type="entry name" value="SET_dom"/>
</dbReference>
<feature type="domain" description="SET" evidence="6">
    <location>
        <begin position="192"/>
        <end position="324"/>
    </location>
</feature>
<dbReference type="SMART" id="SM00317">
    <property type="entry name" value="SET"/>
    <property type="match status" value="1"/>
</dbReference>
<feature type="compositionally biased region" description="Polar residues" evidence="5">
    <location>
        <begin position="502"/>
        <end position="518"/>
    </location>
</feature>
<feature type="compositionally biased region" description="Polar residues" evidence="5">
    <location>
        <begin position="7"/>
        <end position="18"/>
    </location>
</feature>
<dbReference type="PANTHER" id="PTHR46462">
    <property type="entry name" value="UPSET, ISOFORM A"/>
    <property type="match status" value="1"/>
</dbReference>
<feature type="compositionally biased region" description="Basic and acidic residues" evidence="5">
    <location>
        <begin position="95"/>
        <end position="104"/>
    </location>
</feature>
<keyword evidence="3" id="KW-0862">Zinc</keyword>
<dbReference type="GO" id="GO:0006325">
    <property type="term" value="P:chromatin organization"/>
    <property type="evidence" value="ECO:0007669"/>
    <property type="project" value="UniProtKB-KW"/>
</dbReference>
<dbReference type="Pfam" id="PF00856">
    <property type="entry name" value="SET"/>
    <property type="match status" value="1"/>
</dbReference>
<proteinExistence type="predicted"/>